<evidence type="ECO:0000256" key="2">
    <source>
        <dbReference type="ARBA" id="ARBA00025223"/>
    </source>
</evidence>
<dbReference type="AlphaFoldDB" id="A0A8S0UX29"/>
<evidence type="ECO:0000313" key="3">
    <source>
        <dbReference type="EMBL" id="CAA3023571.1"/>
    </source>
</evidence>
<name>A0A8S0UX29_OLEEU</name>
<comment type="similarity">
    <text evidence="1">Belongs to the ABI family.</text>
</comment>
<comment type="function">
    <text evidence="2">Involved in regulation of actin and microtubule organization. Part of a WAVE complex that activates the Arp2/3 complex.</text>
</comment>
<dbReference type="Gramene" id="OE9A093483T1">
    <property type="protein sequence ID" value="OE9A093483C1"/>
    <property type="gene ID" value="OE9A093483"/>
</dbReference>
<protein>
    <recommendedName>
        <fullName evidence="5">Protein ABIL2-like</fullName>
    </recommendedName>
</protein>
<evidence type="ECO:0008006" key="5">
    <source>
        <dbReference type="Google" id="ProtNLM"/>
    </source>
</evidence>
<keyword evidence="4" id="KW-1185">Reference proteome</keyword>
<reference evidence="3 4" key="1">
    <citation type="submission" date="2019-12" db="EMBL/GenBank/DDBJ databases">
        <authorList>
            <person name="Alioto T."/>
            <person name="Alioto T."/>
            <person name="Gomez Garrido J."/>
        </authorList>
    </citation>
    <scope>NUCLEOTIDE SEQUENCE [LARGE SCALE GENOMIC DNA]</scope>
</reference>
<evidence type="ECO:0000313" key="4">
    <source>
        <dbReference type="Proteomes" id="UP000594638"/>
    </source>
</evidence>
<evidence type="ECO:0000256" key="1">
    <source>
        <dbReference type="ARBA" id="ARBA00010020"/>
    </source>
</evidence>
<comment type="caution">
    <text evidence="3">The sequence shown here is derived from an EMBL/GenBank/DDBJ whole genome shotgun (WGS) entry which is preliminary data.</text>
</comment>
<dbReference type="InterPro" id="IPR028457">
    <property type="entry name" value="ABI"/>
</dbReference>
<proteinExistence type="inferred from homology"/>
<dbReference type="Gene3D" id="6.10.140.1620">
    <property type="match status" value="1"/>
</dbReference>
<organism evidence="3 4">
    <name type="scientific">Olea europaea subsp. europaea</name>
    <dbReference type="NCBI Taxonomy" id="158383"/>
    <lineage>
        <taxon>Eukaryota</taxon>
        <taxon>Viridiplantae</taxon>
        <taxon>Streptophyta</taxon>
        <taxon>Embryophyta</taxon>
        <taxon>Tracheophyta</taxon>
        <taxon>Spermatophyta</taxon>
        <taxon>Magnoliopsida</taxon>
        <taxon>eudicotyledons</taxon>
        <taxon>Gunneridae</taxon>
        <taxon>Pentapetalae</taxon>
        <taxon>asterids</taxon>
        <taxon>lamiids</taxon>
        <taxon>Lamiales</taxon>
        <taxon>Oleaceae</taxon>
        <taxon>Oleeae</taxon>
        <taxon>Olea</taxon>
    </lineage>
</organism>
<gene>
    <name evidence="3" type="ORF">OLEA9_A093483</name>
</gene>
<dbReference type="PANTHER" id="PTHR10460:SF34">
    <property type="entry name" value="PROTEIN ABIL2-LIKE"/>
    <property type="match status" value="1"/>
</dbReference>
<dbReference type="PANTHER" id="PTHR10460">
    <property type="entry name" value="ABL INTERACTOR FAMILY MEMBER"/>
    <property type="match status" value="1"/>
</dbReference>
<dbReference type="EMBL" id="CACTIH010009092">
    <property type="protein sequence ID" value="CAA3023571.1"/>
    <property type="molecule type" value="Genomic_DNA"/>
</dbReference>
<dbReference type="Proteomes" id="UP000594638">
    <property type="component" value="Unassembled WGS sequence"/>
</dbReference>
<dbReference type="OrthoDB" id="1927036at2759"/>
<accession>A0A8S0UX29</accession>
<sequence>MANETPDSCSMNPPQGASNYDEIFMQQKLHFADSLKDLKNLRKQLYSAAEYFEVSYDKDDHKQFVVETSKDYVTKALISTVDHLGSMADKLGQFLDGKAIELSETRLRFSCIEQRLKTYQGFIDMSGLSQQSLIIKTPKHHKQYIIPGGEILLGGKSKPIYKNCISCSGEWDDLHQPKRDNVFAKAFQAATLKSHPQFSRKGQLRQPLTESSPSSLTFSFTRIESIKTGKRSVSPLRFAFNRSGSITSRSYSLSSRSDKQWCPAAPRRAISMSIKPETNRGTEIDQYSKKSKHLFKALLSIHRFRKETVPNKYSDDR</sequence>